<dbReference type="InterPro" id="IPR051923">
    <property type="entry name" value="Glycosyl_Hydrolase_39"/>
</dbReference>
<dbReference type="OrthoDB" id="7180791at2"/>
<dbReference type="PANTHER" id="PTHR12631:SF10">
    <property type="entry name" value="BETA-XYLOSIDASE-LIKE PROTEIN-RELATED"/>
    <property type="match status" value="1"/>
</dbReference>
<dbReference type="GO" id="GO:0003677">
    <property type="term" value="F:DNA binding"/>
    <property type="evidence" value="ECO:0007669"/>
    <property type="project" value="InterPro"/>
</dbReference>
<proteinExistence type="predicted"/>
<dbReference type="Proteomes" id="UP000076660">
    <property type="component" value="Unassembled WGS sequence"/>
</dbReference>
<dbReference type="EMBL" id="LQMT02000031">
    <property type="protein sequence ID" value="ONF64409.1"/>
    <property type="molecule type" value="Genomic_DNA"/>
</dbReference>
<dbReference type="Gene3D" id="3.20.20.80">
    <property type="entry name" value="Glycosidases"/>
    <property type="match status" value="1"/>
</dbReference>
<sequence length="535" mass="58382">MRRDKLSGGGLVAEQREDLAGLLSALKQRSGLSYAELARRTYVSSSTLHRYCTGRSEPPDYQLVAAIGKECGATDDELNELLRRWRRRGEPEPEPIAVPEPARDRRWIRPIAAVFVVLMVLAVTASAPSGTGADASVEALSVSPWVTEPVQVAPELFGVTMNSDTGTMPAFRVGGVRFWDSHTRWANLQPARDRFDWATLDRLVDGAEKAGLPSLFVLGGTPGWAAPNSPKGAYTDGSRTGSPENLADWDRFVEALAARYRGRLDAYELWVQASNPKYYSGSVETLVQMTGRAAKIVRSLDPDATLVCPSMGQLWQDAGRETLKRFAELGGYEHCDVAGVKLHQRNPADPPETLVKLLREIDDTMHAAGVHPPLWNTGTTYDIPLQEPLSPKRSVDHAVRFYLAGLYGREFGLRRMYFYSWGSSRLPLVLQAEGTPPTRAALAVETLQRWLAGTRLRGCGQGLPAGLPANVWQCEFVDGDGRLLTIRWTHSGSAFTTVGPGAESRTGIDGTVTPLRPGDALQVTETPVLITHAGG</sequence>
<evidence type="ECO:0000313" key="3">
    <source>
        <dbReference type="Proteomes" id="UP000076660"/>
    </source>
</evidence>
<dbReference type="InterPro" id="IPR001387">
    <property type="entry name" value="Cro/C1-type_HTH"/>
</dbReference>
<reference evidence="2 3" key="1">
    <citation type="submission" date="2016-12" db="EMBL/GenBank/DDBJ databases">
        <title>Amycolatopsis keratiniphila subsp. keratiniphila genome sequencing and assembly.</title>
        <authorList>
            <person name="Mayilraj S."/>
            <person name="Kaur N."/>
        </authorList>
    </citation>
    <scope>NUCLEOTIDE SEQUENCE [LARGE SCALE GENOMIC DNA]</scope>
    <source>
        <strain evidence="2 3">DSM 44409</strain>
    </source>
</reference>
<name>A0A1W2LN60_9PSEU</name>
<dbReference type="SUPFAM" id="SSF47413">
    <property type="entry name" value="lambda repressor-like DNA-binding domains"/>
    <property type="match status" value="1"/>
</dbReference>
<feature type="domain" description="HTH cro/C1-type" evidence="1">
    <location>
        <begin position="23"/>
        <end position="78"/>
    </location>
</feature>
<dbReference type="InterPro" id="IPR010982">
    <property type="entry name" value="Lambda_DNA-bd_dom_sf"/>
</dbReference>
<dbReference type="InterPro" id="IPR017853">
    <property type="entry name" value="GH"/>
</dbReference>
<evidence type="ECO:0000259" key="1">
    <source>
        <dbReference type="PROSITE" id="PS50943"/>
    </source>
</evidence>
<evidence type="ECO:0000313" key="2">
    <source>
        <dbReference type="EMBL" id="ONF64409.1"/>
    </source>
</evidence>
<dbReference type="PROSITE" id="PS50943">
    <property type="entry name" value="HTH_CROC1"/>
    <property type="match status" value="1"/>
</dbReference>
<dbReference type="Pfam" id="PF13560">
    <property type="entry name" value="HTH_31"/>
    <property type="match status" value="1"/>
</dbReference>
<dbReference type="SMART" id="SM00530">
    <property type="entry name" value="HTH_XRE"/>
    <property type="match status" value="1"/>
</dbReference>
<dbReference type="AlphaFoldDB" id="A0A1W2LN60"/>
<dbReference type="GO" id="GO:0004553">
    <property type="term" value="F:hydrolase activity, hydrolyzing O-glycosyl compounds"/>
    <property type="evidence" value="ECO:0007669"/>
    <property type="project" value="TreeGrafter"/>
</dbReference>
<accession>A0A1W2LN60</accession>
<protein>
    <recommendedName>
        <fullName evidence="1">HTH cro/C1-type domain-containing protein</fullName>
    </recommendedName>
</protein>
<dbReference type="CDD" id="cd00093">
    <property type="entry name" value="HTH_XRE"/>
    <property type="match status" value="1"/>
</dbReference>
<organism evidence="2 3">
    <name type="scientific">Amycolatopsis keratiniphila subsp. keratiniphila</name>
    <dbReference type="NCBI Taxonomy" id="227715"/>
    <lineage>
        <taxon>Bacteria</taxon>
        <taxon>Bacillati</taxon>
        <taxon>Actinomycetota</taxon>
        <taxon>Actinomycetes</taxon>
        <taxon>Pseudonocardiales</taxon>
        <taxon>Pseudonocardiaceae</taxon>
        <taxon>Amycolatopsis</taxon>
        <taxon>Amycolatopsis japonica group</taxon>
    </lineage>
</organism>
<dbReference type="Gene3D" id="1.10.260.40">
    <property type="entry name" value="lambda repressor-like DNA-binding domains"/>
    <property type="match status" value="1"/>
</dbReference>
<comment type="caution">
    <text evidence="2">The sequence shown here is derived from an EMBL/GenBank/DDBJ whole genome shotgun (WGS) entry which is preliminary data.</text>
</comment>
<dbReference type="SUPFAM" id="SSF51445">
    <property type="entry name" value="(Trans)glycosidases"/>
    <property type="match status" value="1"/>
</dbReference>
<gene>
    <name evidence="2" type="ORF">AVR91_0229605</name>
</gene>
<dbReference type="PANTHER" id="PTHR12631">
    <property type="entry name" value="ALPHA-L-IDURONIDASE"/>
    <property type="match status" value="1"/>
</dbReference>